<proteinExistence type="predicted"/>
<dbReference type="EMBL" id="CATQJA010001888">
    <property type="protein sequence ID" value="CAJ0569024.1"/>
    <property type="molecule type" value="Genomic_DNA"/>
</dbReference>
<accession>A0AA36CHB3</accession>
<feature type="transmembrane region" description="Helical" evidence="1">
    <location>
        <begin position="89"/>
        <end position="111"/>
    </location>
</feature>
<name>A0AA36CHB3_9BILA</name>
<keyword evidence="1" id="KW-0812">Transmembrane</keyword>
<reference evidence="2" key="1">
    <citation type="submission" date="2023-06" db="EMBL/GenBank/DDBJ databases">
        <authorList>
            <person name="Delattre M."/>
        </authorList>
    </citation>
    <scope>NUCLEOTIDE SEQUENCE</scope>
    <source>
        <strain evidence="2">AF72</strain>
    </source>
</reference>
<sequence>MDILDVFSRDLDWGDYNALRLSLTVGELCGASVIAETLASVLFWCLLIWKRNLNSPLWIFAVYMAALLSINTLLRGIDTLLSVVIREYIGAFYATSLVLSLLCSIGAVSTISEQQDGEPPKLLISLMFILAHLVSLGSSIGIMLLVALGATFLWLHRRKPRHFHGFLWASYSACITNLVWVYSRVGCFGRLAEHFQHETVYYSYARMGFFFDPSEPTIEPSLVAKEARAKGRTILLFHQLFPIIFFVAVAVAIFQNKRRCDGDREGSSISSQEELLVDSARNSASSVSYTVQDDCLFP</sequence>
<dbReference type="AlphaFoldDB" id="A0AA36CHB3"/>
<protein>
    <submittedName>
        <fullName evidence="2">Uncharacterized protein</fullName>
    </submittedName>
</protein>
<organism evidence="2 3">
    <name type="scientific">Mesorhabditis spiculigera</name>
    <dbReference type="NCBI Taxonomy" id="96644"/>
    <lineage>
        <taxon>Eukaryota</taxon>
        <taxon>Metazoa</taxon>
        <taxon>Ecdysozoa</taxon>
        <taxon>Nematoda</taxon>
        <taxon>Chromadorea</taxon>
        <taxon>Rhabditida</taxon>
        <taxon>Rhabditina</taxon>
        <taxon>Rhabditomorpha</taxon>
        <taxon>Rhabditoidea</taxon>
        <taxon>Rhabditidae</taxon>
        <taxon>Mesorhabditinae</taxon>
        <taxon>Mesorhabditis</taxon>
    </lineage>
</organism>
<evidence type="ECO:0000313" key="2">
    <source>
        <dbReference type="EMBL" id="CAJ0569024.1"/>
    </source>
</evidence>
<comment type="caution">
    <text evidence="2">The sequence shown here is derived from an EMBL/GenBank/DDBJ whole genome shotgun (WGS) entry which is preliminary data.</text>
</comment>
<dbReference type="Proteomes" id="UP001177023">
    <property type="component" value="Unassembled WGS sequence"/>
</dbReference>
<evidence type="ECO:0000313" key="3">
    <source>
        <dbReference type="Proteomes" id="UP001177023"/>
    </source>
</evidence>
<feature type="transmembrane region" description="Helical" evidence="1">
    <location>
        <begin position="55"/>
        <end position="77"/>
    </location>
</feature>
<feature type="transmembrane region" description="Helical" evidence="1">
    <location>
        <begin position="28"/>
        <end position="49"/>
    </location>
</feature>
<keyword evidence="1" id="KW-1133">Transmembrane helix</keyword>
<evidence type="ECO:0000256" key="1">
    <source>
        <dbReference type="SAM" id="Phobius"/>
    </source>
</evidence>
<feature type="transmembrane region" description="Helical" evidence="1">
    <location>
        <begin position="123"/>
        <end position="154"/>
    </location>
</feature>
<gene>
    <name evidence="2" type="ORF">MSPICULIGERA_LOCUS7522</name>
</gene>
<keyword evidence="3" id="KW-1185">Reference proteome</keyword>
<keyword evidence="1" id="KW-0472">Membrane</keyword>
<feature type="transmembrane region" description="Helical" evidence="1">
    <location>
        <begin position="234"/>
        <end position="254"/>
    </location>
</feature>
<feature type="non-terminal residue" evidence="2">
    <location>
        <position position="298"/>
    </location>
</feature>
<feature type="transmembrane region" description="Helical" evidence="1">
    <location>
        <begin position="166"/>
        <end position="183"/>
    </location>
</feature>